<evidence type="ECO:0000313" key="2">
    <source>
        <dbReference type="EMBL" id="MBL3679646.1"/>
    </source>
</evidence>
<dbReference type="Proteomes" id="UP001645859">
    <property type="component" value="Unassembled WGS sequence"/>
</dbReference>
<dbReference type="SMART" id="SM00530">
    <property type="entry name" value="HTH_XRE"/>
    <property type="match status" value="1"/>
</dbReference>
<evidence type="ECO:0000313" key="3">
    <source>
        <dbReference type="Proteomes" id="UP001645859"/>
    </source>
</evidence>
<dbReference type="Gene3D" id="1.10.260.40">
    <property type="entry name" value="lambda repressor-like DNA-binding domains"/>
    <property type="match status" value="1"/>
</dbReference>
<dbReference type="Pfam" id="PF13560">
    <property type="entry name" value="HTH_31"/>
    <property type="match status" value="1"/>
</dbReference>
<organism evidence="2 3">
    <name type="scientific">Leucobacter chromiireducens subsp. solipictus</name>
    <dbReference type="NCBI Taxonomy" id="398235"/>
    <lineage>
        <taxon>Bacteria</taxon>
        <taxon>Bacillati</taxon>
        <taxon>Actinomycetota</taxon>
        <taxon>Actinomycetes</taxon>
        <taxon>Micrococcales</taxon>
        <taxon>Microbacteriaceae</taxon>
        <taxon>Leucobacter</taxon>
    </lineage>
</organism>
<dbReference type="CDD" id="cd00093">
    <property type="entry name" value="HTH_XRE"/>
    <property type="match status" value="1"/>
</dbReference>
<dbReference type="InterPro" id="IPR001387">
    <property type="entry name" value="Cro/C1-type_HTH"/>
</dbReference>
<dbReference type="EMBL" id="QYAC01000005">
    <property type="protein sequence ID" value="MBL3679646.1"/>
    <property type="molecule type" value="Genomic_DNA"/>
</dbReference>
<dbReference type="SUPFAM" id="SSF47413">
    <property type="entry name" value="lambda repressor-like DNA-binding domains"/>
    <property type="match status" value="1"/>
</dbReference>
<comment type="caution">
    <text evidence="2">The sequence shown here is derived from an EMBL/GenBank/DDBJ whole genome shotgun (WGS) entry which is preliminary data.</text>
</comment>
<protein>
    <submittedName>
        <fullName evidence="2">XRE family transcriptional regulator</fullName>
    </submittedName>
</protein>
<proteinExistence type="predicted"/>
<dbReference type="PROSITE" id="PS50943">
    <property type="entry name" value="HTH_CROC1"/>
    <property type="match status" value="1"/>
</dbReference>
<sequence length="85" mass="9161">MAWDKQKAERFGETLKDLRGAKGFTQESLAWHAGTTKNQIQLLESGKASGNQGVDRPSNPRITSLMGLADALGMSLAELMEAADL</sequence>
<feature type="domain" description="HTH cro/C1-type" evidence="1">
    <location>
        <begin position="15"/>
        <end position="79"/>
    </location>
</feature>
<dbReference type="InterPro" id="IPR010982">
    <property type="entry name" value="Lambda_DNA-bd_dom_sf"/>
</dbReference>
<keyword evidence="3" id="KW-1185">Reference proteome</keyword>
<reference evidence="2 3" key="1">
    <citation type="submission" date="2018-09" db="EMBL/GenBank/DDBJ databases">
        <title>Comparative genomics of Leucobacter spp.</title>
        <authorList>
            <person name="Reis A.C."/>
            <person name="Kolvenbach B.A."/>
            <person name="Corvini P.F.X."/>
            <person name="Nunes O.C."/>
        </authorList>
    </citation>
    <scope>NUCLEOTIDE SEQUENCE [LARGE SCALE GENOMIC DNA]</scope>
    <source>
        <strain evidence="2 3">TAN 31504</strain>
    </source>
</reference>
<evidence type="ECO:0000259" key="1">
    <source>
        <dbReference type="PROSITE" id="PS50943"/>
    </source>
</evidence>
<dbReference type="RefSeq" id="WP_119284855.1">
    <property type="nucleotide sequence ID" value="NZ_BAAAPI010000003.1"/>
</dbReference>
<name>A0ABS1SGF9_9MICO</name>
<accession>A0ABS1SGF9</accession>
<gene>
    <name evidence="2" type="ORF">D3230_10150</name>
</gene>